<feature type="transmembrane region" description="Helical" evidence="7">
    <location>
        <begin position="330"/>
        <end position="355"/>
    </location>
</feature>
<keyword evidence="3 7" id="KW-0812">Transmembrane</keyword>
<evidence type="ECO:0000256" key="7">
    <source>
        <dbReference type="SAM" id="Phobius"/>
    </source>
</evidence>
<organism evidence="9 10">
    <name type="scientific">Sulfidibacter corallicola</name>
    <dbReference type="NCBI Taxonomy" id="2818388"/>
    <lineage>
        <taxon>Bacteria</taxon>
        <taxon>Pseudomonadati</taxon>
        <taxon>Acidobacteriota</taxon>
        <taxon>Holophagae</taxon>
        <taxon>Acanthopleuribacterales</taxon>
        <taxon>Acanthopleuribacteraceae</taxon>
        <taxon>Sulfidibacter</taxon>
    </lineage>
</organism>
<protein>
    <submittedName>
        <fullName evidence="9">ABC transporter permease</fullName>
    </submittedName>
</protein>
<keyword evidence="10" id="KW-1185">Reference proteome</keyword>
<dbReference type="GO" id="GO:0022857">
    <property type="term" value="F:transmembrane transporter activity"/>
    <property type="evidence" value="ECO:0007669"/>
    <property type="project" value="TreeGrafter"/>
</dbReference>
<keyword evidence="5 7" id="KW-0472">Membrane</keyword>
<evidence type="ECO:0000256" key="5">
    <source>
        <dbReference type="ARBA" id="ARBA00023136"/>
    </source>
</evidence>
<feature type="transmembrane region" description="Helical" evidence="7">
    <location>
        <begin position="274"/>
        <end position="298"/>
    </location>
</feature>
<dbReference type="PANTHER" id="PTHR30572">
    <property type="entry name" value="MEMBRANE COMPONENT OF TRANSPORTER-RELATED"/>
    <property type="match status" value="1"/>
</dbReference>
<dbReference type="InterPro" id="IPR050250">
    <property type="entry name" value="Macrolide_Exporter_MacB"/>
</dbReference>
<keyword evidence="2" id="KW-1003">Cell membrane</keyword>
<evidence type="ECO:0000313" key="10">
    <source>
        <dbReference type="Proteomes" id="UP000663929"/>
    </source>
</evidence>
<dbReference type="EMBL" id="CP071793">
    <property type="protein sequence ID" value="QTD53130.1"/>
    <property type="molecule type" value="Genomic_DNA"/>
</dbReference>
<comment type="subcellular location">
    <subcellularLocation>
        <location evidence="1">Cell membrane</location>
        <topology evidence="1">Multi-pass membrane protein</topology>
    </subcellularLocation>
</comment>
<gene>
    <name evidence="9" type="ORF">J3U87_11770</name>
</gene>
<evidence type="ECO:0000256" key="4">
    <source>
        <dbReference type="ARBA" id="ARBA00022989"/>
    </source>
</evidence>
<reference evidence="9" key="1">
    <citation type="submission" date="2021-03" db="EMBL/GenBank/DDBJ databases">
        <title>Acanthopleuribacteraceae sp. M133.</title>
        <authorList>
            <person name="Wang G."/>
        </authorList>
    </citation>
    <scope>NUCLEOTIDE SEQUENCE</scope>
    <source>
        <strain evidence="9">M133</strain>
    </source>
</reference>
<dbReference type="RefSeq" id="WP_237383228.1">
    <property type="nucleotide sequence ID" value="NZ_CP071793.1"/>
</dbReference>
<feature type="domain" description="ABC3 transporter permease C-terminal" evidence="8">
    <location>
        <begin position="282"/>
        <end position="394"/>
    </location>
</feature>
<proteinExistence type="inferred from homology"/>
<comment type="similarity">
    <text evidence="6">Belongs to the ABC-4 integral membrane protein family.</text>
</comment>
<name>A0A8A4TUD7_SULCO</name>
<evidence type="ECO:0000256" key="3">
    <source>
        <dbReference type="ARBA" id="ARBA00022692"/>
    </source>
</evidence>
<accession>A0A8A4TUD7</accession>
<feature type="transmembrane region" description="Helical" evidence="7">
    <location>
        <begin position="367"/>
        <end position="390"/>
    </location>
</feature>
<evidence type="ECO:0000256" key="6">
    <source>
        <dbReference type="ARBA" id="ARBA00038076"/>
    </source>
</evidence>
<evidence type="ECO:0000259" key="8">
    <source>
        <dbReference type="Pfam" id="PF02687"/>
    </source>
</evidence>
<feature type="transmembrane region" description="Helical" evidence="7">
    <location>
        <begin position="33"/>
        <end position="52"/>
    </location>
</feature>
<evidence type="ECO:0000256" key="1">
    <source>
        <dbReference type="ARBA" id="ARBA00004651"/>
    </source>
</evidence>
<keyword evidence="4 7" id="KW-1133">Transmembrane helix</keyword>
<dbReference type="InterPro" id="IPR003838">
    <property type="entry name" value="ABC3_permease_C"/>
</dbReference>
<dbReference type="PANTHER" id="PTHR30572:SF4">
    <property type="entry name" value="ABC TRANSPORTER PERMEASE YTRF"/>
    <property type="match status" value="1"/>
</dbReference>
<evidence type="ECO:0000313" key="9">
    <source>
        <dbReference type="EMBL" id="QTD53130.1"/>
    </source>
</evidence>
<dbReference type="Pfam" id="PF02687">
    <property type="entry name" value="FtsX"/>
    <property type="match status" value="1"/>
</dbReference>
<dbReference type="KEGG" id="scor:J3U87_11770"/>
<dbReference type="Proteomes" id="UP000663929">
    <property type="component" value="Chromosome"/>
</dbReference>
<sequence length="402" mass="44456">MKRAGGAFAGFWRTRRGHFLHARRYLARHPAQTILSGIGVCFSLVLLTLTHASRRGTHEAMMAEFAGLGSNSALVYVHESRPLPRRFYDGLEDLCRAREWAFVPVFEETLFANVSGNPQHTRALYTTAAFLEHFRPVRAWGHALRSEDARLARTMVGDDLARRLQISPENPYIKLDEEWFQVTGTVTGLSAGGSQIHQFLDITLATIVTRPLDHLIQAERPLKFILIRTADRGQIRDLQRAFPAFLEAQQLSALRLDLRLPLRQGALRARSEQLLLAHGGLVTAVCLALSCLGILISYQLQVSYRHEEFGTLVALGASRGHIGWNLFCEVLLLTITSGGSGLLIGITLGLGWSWWGSAAMSIHPLDLAQSLAVLTSVALATGLVPALLALRLNPIDLLRLNR</sequence>
<dbReference type="AlphaFoldDB" id="A0A8A4TUD7"/>
<dbReference type="GO" id="GO:0005886">
    <property type="term" value="C:plasma membrane"/>
    <property type="evidence" value="ECO:0007669"/>
    <property type="project" value="UniProtKB-SubCell"/>
</dbReference>
<evidence type="ECO:0000256" key="2">
    <source>
        <dbReference type="ARBA" id="ARBA00022475"/>
    </source>
</evidence>